<dbReference type="RefSeq" id="WP_344662926.1">
    <property type="nucleotide sequence ID" value="NZ_BAAAQM010000088.1"/>
</dbReference>
<evidence type="ECO:0000256" key="2">
    <source>
        <dbReference type="ARBA" id="ARBA00022448"/>
    </source>
</evidence>
<dbReference type="PANTHER" id="PTHR30465">
    <property type="entry name" value="INNER MEMBRANE ABC TRANSPORTER"/>
    <property type="match status" value="1"/>
</dbReference>
<name>A0ABN2TDD7_9ACTN</name>
<evidence type="ECO:0000313" key="9">
    <source>
        <dbReference type="EMBL" id="GAA2005801.1"/>
    </source>
</evidence>
<keyword evidence="4 7" id="KW-0812">Transmembrane</keyword>
<dbReference type="Pfam" id="PF00528">
    <property type="entry name" value="BPD_transp_1"/>
    <property type="match status" value="1"/>
</dbReference>
<reference evidence="9 10" key="1">
    <citation type="journal article" date="2019" name="Int. J. Syst. Evol. Microbiol.">
        <title>The Global Catalogue of Microorganisms (GCM) 10K type strain sequencing project: providing services to taxonomists for standard genome sequencing and annotation.</title>
        <authorList>
            <consortium name="The Broad Institute Genomics Platform"/>
            <consortium name="The Broad Institute Genome Sequencing Center for Infectious Disease"/>
            <person name="Wu L."/>
            <person name="Ma J."/>
        </authorList>
    </citation>
    <scope>NUCLEOTIDE SEQUENCE [LARGE SCALE GENOMIC DNA]</scope>
    <source>
        <strain evidence="9 10">JCM 16013</strain>
    </source>
</reference>
<comment type="similarity">
    <text evidence="7">Belongs to the binding-protein-dependent transport system permease family.</text>
</comment>
<dbReference type="InterPro" id="IPR000515">
    <property type="entry name" value="MetI-like"/>
</dbReference>
<evidence type="ECO:0000259" key="8">
    <source>
        <dbReference type="PROSITE" id="PS50928"/>
    </source>
</evidence>
<feature type="transmembrane region" description="Helical" evidence="7">
    <location>
        <begin position="12"/>
        <end position="30"/>
    </location>
</feature>
<evidence type="ECO:0000256" key="3">
    <source>
        <dbReference type="ARBA" id="ARBA00022475"/>
    </source>
</evidence>
<evidence type="ECO:0000256" key="4">
    <source>
        <dbReference type="ARBA" id="ARBA00022692"/>
    </source>
</evidence>
<sequence length="332" mass="35437">MTTFLVRRAVTTLVLMLGVAVVTFLVFYVVPAIGGRTMDQLAAQFASRDPSPEQLALIKHRLGLDQSVPVQFWDYLRALVAGADLPPGSGASHCAAPCFGYSWRLHESVLTLILDRLPVTVSIAAGAAVLWLVLGVGSGAAAAVARGGLVDRAIRVAALLGVCLPVVFIGPLARAKLAWLFPSVSYSSFLDNPLVWADHLFLPWLTLSLGYFALYTRLTRSGMIDALSGHFIRTAHAKGLPRRRVVWQALRVTFPAIATVFAMDLGLLLGGAVLAEKIYGLHGIGDLAQNGVDGQDLPVVLGVTLFSGLFIIAANFAVDAAYAVLDPRIRLD</sequence>
<feature type="transmembrane region" description="Helical" evidence="7">
    <location>
        <begin position="194"/>
        <end position="214"/>
    </location>
</feature>
<keyword evidence="10" id="KW-1185">Reference proteome</keyword>
<dbReference type="SUPFAM" id="SSF161098">
    <property type="entry name" value="MetI-like"/>
    <property type="match status" value="1"/>
</dbReference>
<gene>
    <name evidence="9" type="ORF">GCM10009838_85070</name>
</gene>
<comment type="caution">
    <text evidence="9">The sequence shown here is derived from an EMBL/GenBank/DDBJ whole genome shotgun (WGS) entry which is preliminary data.</text>
</comment>
<dbReference type="Pfam" id="PF19300">
    <property type="entry name" value="BPD_transp_1_N"/>
    <property type="match status" value="1"/>
</dbReference>
<feature type="transmembrane region" description="Helical" evidence="7">
    <location>
        <begin position="299"/>
        <end position="325"/>
    </location>
</feature>
<dbReference type="PANTHER" id="PTHR30465:SF0">
    <property type="entry name" value="OLIGOPEPTIDE TRANSPORT SYSTEM PERMEASE PROTEIN APPB"/>
    <property type="match status" value="1"/>
</dbReference>
<evidence type="ECO:0000256" key="5">
    <source>
        <dbReference type="ARBA" id="ARBA00022989"/>
    </source>
</evidence>
<comment type="subcellular location">
    <subcellularLocation>
        <location evidence="1 7">Cell membrane</location>
        <topology evidence="1 7">Multi-pass membrane protein</topology>
    </subcellularLocation>
</comment>
<protein>
    <submittedName>
        <fullName evidence="9">ABC transporter permease</fullName>
    </submittedName>
</protein>
<keyword evidence="6 7" id="KW-0472">Membrane</keyword>
<organism evidence="9 10">
    <name type="scientific">Catenulispora subtropica</name>
    <dbReference type="NCBI Taxonomy" id="450798"/>
    <lineage>
        <taxon>Bacteria</taxon>
        <taxon>Bacillati</taxon>
        <taxon>Actinomycetota</taxon>
        <taxon>Actinomycetes</taxon>
        <taxon>Catenulisporales</taxon>
        <taxon>Catenulisporaceae</taxon>
        <taxon>Catenulispora</taxon>
    </lineage>
</organism>
<evidence type="ECO:0000256" key="7">
    <source>
        <dbReference type="RuleBase" id="RU363032"/>
    </source>
</evidence>
<keyword evidence="3" id="KW-1003">Cell membrane</keyword>
<dbReference type="InterPro" id="IPR035906">
    <property type="entry name" value="MetI-like_sf"/>
</dbReference>
<feature type="transmembrane region" description="Helical" evidence="7">
    <location>
        <begin position="252"/>
        <end position="279"/>
    </location>
</feature>
<dbReference type="PROSITE" id="PS50928">
    <property type="entry name" value="ABC_TM1"/>
    <property type="match status" value="1"/>
</dbReference>
<dbReference type="Gene3D" id="1.10.3720.10">
    <property type="entry name" value="MetI-like"/>
    <property type="match status" value="1"/>
</dbReference>
<feature type="transmembrane region" description="Helical" evidence="7">
    <location>
        <begin position="156"/>
        <end position="174"/>
    </location>
</feature>
<proteinExistence type="inferred from homology"/>
<evidence type="ECO:0000256" key="6">
    <source>
        <dbReference type="ARBA" id="ARBA00023136"/>
    </source>
</evidence>
<evidence type="ECO:0000313" key="10">
    <source>
        <dbReference type="Proteomes" id="UP001499854"/>
    </source>
</evidence>
<feature type="transmembrane region" description="Helical" evidence="7">
    <location>
        <begin position="119"/>
        <end position="144"/>
    </location>
</feature>
<keyword evidence="5 7" id="KW-1133">Transmembrane helix</keyword>
<evidence type="ECO:0000256" key="1">
    <source>
        <dbReference type="ARBA" id="ARBA00004651"/>
    </source>
</evidence>
<keyword evidence="2 7" id="KW-0813">Transport</keyword>
<accession>A0ABN2TDD7</accession>
<dbReference type="InterPro" id="IPR045621">
    <property type="entry name" value="BPD_transp_1_N"/>
</dbReference>
<dbReference type="EMBL" id="BAAAQM010000088">
    <property type="protein sequence ID" value="GAA2005801.1"/>
    <property type="molecule type" value="Genomic_DNA"/>
</dbReference>
<dbReference type="Proteomes" id="UP001499854">
    <property type="component" value="Unassembled WGS sequence"/>
</dbReference>
<feature type="domain" description="ABC transmembrane type-1" evidence="8">
    <location>
        <begin position="117"/>
        <end position="322"/>
    </location>
</feature>